<dbReference type="Gene3D" id="2.40.50.100">
    <property type="match status" value="1"/>
</dbReference>
<keyword evidence="2" id="KW-0472">Membrane</keyword>
<organism evidence="4 5">
    <name type="scientific">Prosthecobacter fusiformis</name>
    <dbReference type="NCBI Taxonomy" id="48464"/>
    <lineage>
        <taxon>Bacteria</taxon>
        <taxon>Pseudomonadati</taxon>
        <taxon>Verrucomicrobiota</taxon>
        <taxon>Verrucomicrobiia</taxon>
        <taxon>Verrucomicrobiales</taxon>
        <taxon>Verrucomicrobiaceae</taxon>
        <taxon>Prosthecobacter</taxon>
    </lineage>
</organism>
<evidence type="ECO:0000256" key="2">
    <source>
        <dbReference type="SAM" id="Phobius"/>
    </source>
</evidence>
<proteinExistence type="predicted"/>
<keyword evidence="5" id="KW-1185">Reference proteome</keyword>
<name>A0A4R7RKS5_9BACT</name>
<evidence type="ECO:0000313" key="5">
    <source>
        <dbReference type="Proteomes" id="UP000295662"/>
    </source>
</evidence>
<dbReference type="AlphaFoldDB" id="A0A4R7RKS5"/>
<protein>
    <submittedName>
        <fullName evidence="4">RND family efflux transporter MFP subunit</fullName>
    </submittedName>
</protein>
<dbReference type="PANTHER" id="PTHR30469">
    <property type="entry name" value="MULTIDRUG RESISTANCE PROTEIN MDTA"/>
    <property type="match status" value="1"/>
</dbReference>
<dbReference type="Proteomes" id="UP000295662">
    <property type="component" value="Unassembled WGS sequence"/>
</dbReference>
<dbReference type="SUPFAM" id="SSF111369">
    <property type="entry name" value="HlyD-like secretion proteins"/>
    <property type="match status" value="1"/>
</dbReference>
<feature type="coiled-coil region" evidence="1">
    <location>
        <begin position="170"/>
        <end position="204"/>
    </location>
</feature>
<evidence type="ECO:0000259" key="3">
    <source>
        <dbReference type="Pfam" id="PF25917"/>
    </source>
</evidence>
<dbReference type="Pfam" id="PF25917">
    <property type="entry name" value="BSH_RND"/>
    <property type="match status" value="1"/>
</dbReference>
<dbReference type="GO" id="GO:0015562">
    <property type="term" value="F:efflux transmembrane transporter activity"/>
    <property type="evidence" value="ECO:0007669"/>
    <property type="project" value="TreeGrafter"/>
</dbReference>
<comment type="caution">
    <text evidence="4">The sequence shown here is derived from an EMBL/GenBank/DDBJ whole genome shotgun (WGS) entry which is preliminary data.</text>
</comment>
<reference evidence="4 5" key="1">
    <citation type="submission" date="2019-03" db="EMBL/GenBank/DDBJ databases">
        <title>Genomic Encyclopedia of Archaeal and Bacterial Type Strains, Phase II (KMG-II): from individual species to whole genera.</title>
        <authorList>
            <person name="Goeker M."/>
        </authorList>
    </citation>
    <scope>NUCLEOTIDE SEQUENCE [LARGE SCALE GENOMIC DNA]</scope>
    <source>
        <strain evidence="4 5">ATCC 25309</strain>
    </source>
</reference>
<evidence type="ECO:0000256" key="1">
    <source>
        <dbReference type="SAM" id="Coils"/>
    </source>
</evidence>
<feature type="transmembrane region" description="Helical" evidence="2">
    <location>
        <begin position="20"/>
        <end position="40"/>
    </location>
</feature>
<dbReference type="InterPro" id="IPR058625">
    <property type="entry name" value="MdtA-like_BSH"/>
</dbReference>
<accession>A0A4R7RKS5</accession>
<dbReference type="EMBL" id="SOCA01000012">
    <property type="protein sequence ID" value="TDU64142.1"/>
    <property type="molecule type" value="Genomic_DNA"/>
</dbReference>
<keyword evidence="2" id="KW-1133">Transmembrane helix</keyword>
<gene>
    <name evidence="4" type="ORF">EI77_04326</name>
</gene>
<dbReference type="OrthoDB" id="9785187at2"/>
<keyword evidence="1" id="KW-0175">Coiled coil</keyword>
<keyword evidence="2" id="KW-0812">Transmembrane</keyword>
<dbReference type="Gene3D" id="1.10.287.470">
    <property type="entry name" value="Helix hairpin bin"/>
    <property type="match status" value="1"/>
</dbReference>
<dbReference type="PANTHER" id="PTHR30469:SF15">
    <property type="entry name" value="HLYD FAMILY OF SECRETION PROTEINS"/>
    <property type="match status" value="1"/>
</dbReference>
<evidence type="ECO:0000313" key="4">
    <source>
        <dbReference type="EMBL" id="TDU64142.1"/>
    </source>
</evidence>
<feature type="domain" description="Multidrug resistance protein MdtA-like barrel-sandwich hybrid" evidence="3">
    <location>
        <begin position="78"/>
        <end position="227"/>
    </location>
</feature>
<sequence length="342" mass="37578">MGRIQRQLPRLPSMNIFPLVIRYGTIAVALFGVFSMTQVLQQIRAQENVIPPPPVQPPEKPVGTRLAATGIIEAREENVAIGTPIAGLVTHVMVKVSQQVEKGDPLLQIDDRELQAQLIQAQAAIAVNQAMLDISLAQRLKVQDNLDRLKSITDQRAISQDDLRNRTNDLTVAQAQVASAQAQLAAAQADVRQTQLLIDRLTIRAPRPGTILQVNIREGEYASIQNRLAAMILGDLDKLQVRADVDEQNAMQVRKDEDATAYVKGDSINGYPLKFVRIEPFVIPKQSLTGASTERVDTRVLQVIYELPIPEGKQLYVGQQVDVMIGGTKPLQTPTLSGSSPR</sequence>
<dbReference type="Gene3D" id="2.40.30.170">
    <property type="match status" value="1"/>
</dbReference>
<dbReference type="GO" id="GO:1990281">
    <property type="term" value="C:efflux pump complex"/>
    <property type="evidence" value="ECO:0007669"/>
    <property type="project" value="TreeGrafter"/>
</dbReference>